<protein>
    <submittedName>
        <fullName evidence="5">PDZ domain-containing protein</fullName>
    </submittedName>
</protein>
<sequence length="150" mass="17018">MRSKEKKKSSEDAQPPKEASENHQQSLQNQLVINSPPLESFQETVLLKKPLGLRISKNKLQVTYIEESGASVGRVCVGDIIIAIDGQKINTINELNRVLRKSSSMAAVVFKRICYSKCKHRRTFVEKISVERSREMKCTGRAIDLYLARK</sequence>
<dbReference type="SMART" id="SM00228">
    <property type="entry name" value="PDZ"/>
    <property type="match status" value="1"/>
</dbReference>
<evidence type="ECO:0000256" key="1">
    <source>
        <dbReference type="SAM" id="MobiDB-lite"/>
    </source>
</evidence>
<feature type="region of interest" description="Disordered" evidence="1">
    <location>
        <begin position="1"/>
        <end position="26"/>
    </location>
</feature>
<evidence type="ECO:0000313" key="5">
    <source>
        <dbReference type="WBParaSite" id="OFLC_0001247001-mRNA-1"/>
    </source>
</evidence>
<evidence type="ECO:0000259" key="2">
    <source>
        <dbReference type="PROSITE" id="PS50106"/>
    </source>
</evidence>
<dbReference type="Pfam" id="PF00595">
    <property type="entry name" value="PDZ"/>
    <property type="match status" value="1"/>
</dbReference>
<dbReference type="EMBL" id="UZAJ01039849">
    <property type="protein sequence ID" value="VDP11391.1"/>
    <property type="molecule type" value="Genomic_DNA"/>
</dbReference>
<gene>
    <name evidence="3" type="ORF">OFLC_LOCUS12469</name>
</gene>
<organism evidence="5">
    <name type="scientific">Onchocerca flexuosa</name>
    <dbReference type="NCBI Taxonomy" id="387005"/>
    <lineage>
        <taxon>Eukaryota</taxon>
        <taxon>Metazoa</taxon>
        <taxon>Ecdysozoa</taxon>
        <taxon>Nematoda</taxon>
        <taxon>Chromadorea</taxon>
        <taxon>Rhabditida</taxon>
        <taxon>Spirurina</taxon>
        <taxon>Spiruromorpha</taxon>
        <taxon>Filarioidea</taxon>
        <taxon>Onchocercidae</taxon>
        <taxon>Onchocerca</taxon>
    </lineage>
</organism>
<feature type="domain" description="PDZ" evidence="2">
    <location>
        <begin position="51"/>
        <end position="114"/>
    </location>
</feature>
<dbReference type="PROSITE" id="PS50106">
    <property type="entry name" value="PDZ"/>
    <property type="match status" value="1"/>
</dbReference>
<reference evidence="3 4" key="2">
    <citation type="submission" date="2018-11" db="EMBL/GenBank/DDBJ databases">
        <authorList>
            <consortium name="Pathogen Informatics"/>
        </authorList>
    </citation>
    <scope>NUCLEOTIDE SEQUENCE [LARGE SCALE GENOMIC DNA]</scope>
</reference>
<dbReference type="Proteomes" id="UP000267606">
    <property type="component" value="Unassembled WGS sequence"/>
</dbReference>
<proteinExistence type="predicted"/>
<dbReference type="AlphaFoldDB" id="A0A183HYA7"/>
<accession>A0A183HYA7</accession>
<reference evidence="5" key="1">
    <citation type="submission" date="2016-06" db="UniProtKB">
        <authorList>
            <consortium name="WormBaseParasite"/>
        </authorList>
    </citation>
    <scope>IDENTIFICATION</scope>
</reference>
<evidence type="ECO:0000313" key="3">
    <source>
        <dbReference type="EMBL" id="VDP11391.1"/>
    </source>
</evidence>
<dbReference type="SUPFAM" id="SSF50156">
    <property type="entry name" value="PDZ domain-like"/>
    <property type="match status" value="1"/>
</dbReference>
<feature type="compositionally biased region" description="Basic and acidic residues" evidence="1">
    <location>
        <begin position="8"/>
        <end position="21"/>
    </location>
</feature>
<dbReference type="Gene3D" id="2.30.42.10">
    <property type="match status" value="1"/>
</dbReference>
<keyword evidence="4" id="KW-1185">Reference proteome</keyword>
<dbReference type="InterPro" id="IPR001478">
    <property type="entry name" value="PDZ"/>
</dbReference>
<dbReference type="InterPro" id="IPR036034">
    <property type="entry name" value="PDZ_sf"/>
</dbReference>
<evidence type="ECO:0000313" key="4">
    <source>
        <dbReference type="Proteomes" id="UP000267606"/>
    </source>
</evidence>
<name>A0A183HYA7_9BILA</name>
<dbReference type="WBParaSite" id="OFLC_0001247001-mRNA-1">
    <property type="protein sequence ID" value="OFLC_0001247001-mRNA-1"/>
    <property type="gene ID" value="OFLC_0001247001"/>
</dbReference>